<keyword evidence="6" id="KW-0677">Repeat</keyword>
<evidence type="ECO:0000256" key="11">
    <source>
        <dbReference type="ARBA" id="ARBA00023264"/>
    </source>
</evidence>
<evidence type="ECO:0000256" key="2">
    <source>
        <dbReference type="ARBA" id="ARBA00022475"/>
    </source>
</evidence>
<dbReference type="Pfam" id="PF13396">
    <property type="entry name" value="PLDc_N"/>
    <property type="match status" value="1"/>
</dbReference>
<evidence type="ECO:0000313" key="15">
    <source>
        <dbReference type="EMBL" id="BCX29748.1"/>
    </source>
</evidence>
<dbReference type="NCBIfam" id="TIGR04265">
    <property type="entry name" value="bac_cardiolipin"/>
    <property type="match status" value="1"/>
</dbReference>
<keyword evidence="2 12" id="KW-1003">Cell membrane</keyword>
<keyword evidence="17" id="KW-1185">Reference proteome</keyword>
<feature type="active site" evidence="12">
    <location>
        <position position="410"/>
    </location>
</feature>
<dbReference type="AlphaFoldDB" id="A0A410K5D4"/>
<comment type="subcellular location">
    <subcellularLocation>
        <location evidence="1 12">Cell membrane</location>
        <topology evidence="1 12">Multi-pass membrane protein</topology>
    </subcellularLocation>
</comment>
<keyword evidence="10 12" id="KW-0594">Phospholipid biosynthesis</keyword>
<evidence type="ECO:0000256" key="9">
    <source>
        <dbReference type="ARBA" id="ARBA00023136"/>
    </source>
</evidence>
<evidence type="ECO:0000256" key="12">
    <source>
        <dbReference type="HAMAP-Rule" id="MF_01916"/>
    </source>
</evidence>
<keyword evidence="9 12" id="KW-0472">Membrane</keyword>
<dbReference type="SUPFAM" id="SSF56024">
    <property type="entry name" value="Phospholipase D/nuclease"/>
    <property type="match status" value="2"/>
</dbReference>
<evidence type="ECO:0000313" key="16">
    <source>
        <dbReference type="EMBL" id="WDC92138.1"/>
    </source>
</evidence>
<keyword evidence="4 12" id="KW-0808">Transferase</keyword>
<feature type="domain" description="PLD phosphodiesterase" evidence="14">
    <location>
        <begin position="217"/>
        <end position="244"/>
    </location>
</feature>
<feature type="active site" evidence="12">
    <location>
        <position position="222"/>
    </location>
</feature>
<keyword evidence="3 12" id="KW-0444">Lipid biosynthesis</keyword>
<dbReference type="PANTHER" id="PTHR21248">
    <property type="entry name" value="CARDIOLIPIN SYNTHASE"/>
    <property type="match status" value="1"/>
</dbReference>
<dbReference type="Proteomes" id="UP001215533">
    <property type="component" value="Chromosome"/>
</dbReference>
<feature type="active site" evidence="12">
    <location>
        <position position="224"/>
    </location>
</feature>
<evidence type="ECO:0000256" key="5">
    <source>
        <dbReference type="ARBA" id="ARBA00022692"/>
    </source>
</evidence>
<dbReference type="InterPro" id="IPR022924">
    <property type="entry name" value="Cardiolipin_synthase"/>
</dbReference>
<name>A0A410K5D4_LATCU</name>
<dbReference type="CDD" id="cd09110">
    <property type="entry name" value="PLDc_CLS_1"/>
    <property type="match status" value="1"/>
</dbReference>
<dbReference type="GO" id="GO:0008808">
    <property type="term" value="F:cardiolipin synthase activity"/>
    <property type="evidence" value="ECO:0007669"/>
    <property type="project" value="UniProtKB-UniRule"/>
</dbReference>
<dbReference type="EMBL" id="CP117683">
    <property type="protein sequence ID" value="WDC92138.1"/>
    <property type="molecule type" value="Genomic_DNA"/>
</dbReference>
<evidence type="ECO:0000313" key="18">
    <source>
        <dbReference type="Proteomes" id="UP001215533"/>
    </source>
</evidence>
<sequence length="485" mass="55065">MVLVTEIMSFIIFINALLAIITILRQPRDIAATWAWLLVLILLPVGGFILYMFTGRGLSRKKIFQSQSQIDDGLSALVDIQRKENRKNDLLPKKMLSSEASEMVNLFLNINNAPVLKNNHVKIYTDGQAKFDALFADIKQAQKSIHIEYYTIYNDRLGNELQQLLIQKAKEGVSVNVVYDAWGSQGATQKWWRALEDVGGHARTFFSSKHTITDFRLNFRDHRKIVVIDGKIGYIGGFNVGDQYLGRSKKFGHWRDTHMRITGNAVLALQVRFMMDWNASVEPAIKLTYSEELFPVDQSQNRGSAAMQIVSSGPDKLDEQIKLGYLKMISTAKKRLWIQTPYLVPDDSIIDALTTAAMSGVDVRIMTPNMPDHPFIYRATEYYSQLLHAAGVKIYRYEDGFLHAKTAVMDGHISTVGSANMDIRSFKLNFEANTFIYDPKVAAQLEAIYQADMEKASLLTDEIIAQQSTWLKFKQKFSRLLSPIL</sequence>
<protein>
    <recommendedName>
        <fullName evidence="12 13">Cardiolipin synthase</fullName>
        <shortName evidence="12">CL synthase</shortName>
        <ecNumber evidence="12 13">2.7.8.-</ecNumber>
    </recommendedName>
</protein>
<evidence type="ECO:0000256" key="3">
    <source>
        <dbReference type="ARBA" id="ARBA00022516"/>
    </source>
</evidence>
<dbReference type="FunFam" id="3.30.870.10:FF:000014">
    <property type="entry name" value="Cardiolipin synthase"/>
    <property type="match status" value="1"/>
</dbReference>
<feature type="transmembrane region" description="Helical" evidence="12">
    <location>
        <begin position="7"/>
        <end position="24"/>
    </location>
</feature>
<feature type="active site" evidence="12">
    <location>
        <position position="405"/>
    </location>
</feature>
<dbReference type="RefSeq" id="WP_035186676.1">
    <property type="nucleotide sequence ID" value="NZ_AP024685.1"/>
</dbReference>
<evidence type="ECO:0000256" key="4">
    <source>
        <dbReference type="ARBA" id="ARBA00022679"/>
    </source>
</evidence>
<dbReference type="EC" id="2.7.8.-" evidence="12 13"/>
<evidence type="ECO:0000313" key="17">
    <source>
        <dbReference type="Proteomes" id="UP000825100"/>
    </source>
</evidence>
<dbReference type="InterPro" id="IPR025202">
    <property type="entry name" value="PLD-like_dom"/>
</dbReference>
<comment type="function">
    <text evidence="12">Catalyzes the reversible phosphatidyl group transfer from one phosphatidylglycerol molecule to another to form cardiolipin (CL) (diphosphatidylglycerol) and glycerol.</text>
</comment>
<dbReference type="InterPro" id="IPR030874">
    <property type="entry name" value="Cardiolipin_synth_Firmi"/>
</dbReference>
<dbReference type="GO" id="GO:0005886">
    <property type="term" value="C:plasma membrane"/>
    <property type="evidence" value="ECO:0007669"/>
    <property type="project" value="UniProtKB-SubCell"/>
</dbReference>
<dbReference type="CDD" id="cd09112">
    <property type="entry name" value="PLDc_CLS_2"/>
    <property type="match status" value="1"/>
</dbReference>
<keyword evidence="11 12" id="KW-1208">Phospholipid metabolism</keyword>
<gene>
    <name evidence="16" type="primary">cls</name>
    <name evidence="15" type="ORF">LTWDN19_03150</name>
    <name evidence="16" type="ORF">PSR33_00935</name>
</gene>
<dbReference type="PANTHER" id="PTHR21248:SF22">
    <property type="entry name" value="PHOSPHOLIPASE D"/>
    <property type="match status" value="1"/>
</dbReference>
<dbReference type="EMBL" id="AP024685">
    <property type="protein sequence ID" value="BCX29748.1"/>
    <property type="molecule type" value="Genomic_DNA"/>
</dbReference>
<dbReference type="Proteomes" id="UP000825100">
    <property type="component" value="Chromosome"/>
</dbReference>
<keyword evidence="7 12" id="KW-1133">Transmembrane helix</keyword>
<feature type="transmembrane region" description="Helical" evidence="12">
    <location>
        <begin position="30"/>
        <end position="53"/>
    </location>
</feature>
<keyword evidence="8 12" id="KW-0443">Lipid metabolism</keyword>
<evidence type="ECO:0000256" key="8">
    <source>
        <dbReference type="ARBA" id="ARBA00023098"/>
    </source>
</evidence>
<evidence type="ECO:0000256" key="7">
    <source>
        <dbReference type="ARBA" id="ARBA00022989"/>
    </source>
</evidence>
<organism evidence="16 18">
    <name type="scientific">Latilactobacillus curvatus</name>
    <name type="common">Lactobacillus curvatus</name>
    <dbReference type="NCBI Taxonomy" id="28038"/>
    <lineage>
        <taxon>Bacteria</taxon>
        <taxon>Bacillati</taxon>
        <taxon>Bacillota</taxon>
        <taxon>Bacilli</taxon>
        <taxon>Lactobacillales</taxon>
        <taxon>Lactobacillaceae</taxon>
        <taxon>Latilactobacillus</taxon>
    </lineage>
</organism>
<comment type="similarity">
    <text evidence="12">Belongs to the phospholipase D family. Cardiolipin synthase subfamily.</text>
</comment>
<dbReference type="PROSITE" id="PS50035">
    <property type="entry name" value="PLD"/>
    <property type="match status" value="2"/>
</dbReference>
<evidence type="ECO:0000256" key="6">
    <source>
        <dbReference type="ARBA" id="ARBA00022737"/>
    </source>
</evidence>
<dbReference type="SMART" id="SM00155">
    <property type="entry name" value="PLDc"/>
    <property type="match status" value="2"/>
</dbReference>
<keyword evidence="5 12" id="KW-0812">Transmembrane</keyword>
<reference evidence="16" key="2">
    <citation type="submission" date="2023-02" db="EMBL/GenBank/DDBJ databases">
        <title>Complete genome sequence of Lactobacillus curvatus CACC879 isolated from Pig feces.</title>
        <authorList>
            <person name="Park S."/>
            <person name="Park M.A."/>
            <person name="Kim D.-H."/>
            <person name="Kim Y."/>
        </authorList>
    </citation>
    <scope>NUCLEOTIDE SEQUENCE</scope>
    <source>
        <strain evidence="16">CACC879</strain>
    </source>
</reference>
<evidence type="ECO:0000256" key="10">
    <source>
        <dbReference type="ARBA" id="ARBA00023209"/>
    </source>
</evidence>
<accession>A0A410K5D4</accession>
<proteinExistence type="inferred from homology"/>
<dbReference type="InterPro" id="IPR027379">
    <property type="entry name" value="CLS_N"/>
</dbReference>
<dbReference type="GO" id="GO:0032049">
    <property type="term" value="P:cardiolipin biosynthetic process"/>
    <property type="evidence" value="ECO:0007669"/>
    <property type="project" value="UniProtKB-UniRule"/>
</dbReference>
<comment type="catalytic activity">
    <reaction evidence="12">
        <text>2 a 1,2-diacyl-sn-glycero-3-phospho-(1'-sn-glycerol) = a cardiolipin + glycerol</text>
        <dbReference type="Rhea" id="RHEA:31451"/>
        <dbReference type="ChEBI" id="CHEBI:17754"/>
        <dbReference type="ChEBI" id="CHEBI:62237"/>
        <dbReference type="ChEBI" id="CHEBI:64716"/>
    </reaction>
</comment>
<evidence type="ECO:0000259" key="14">
    <source>
        <dbReference type="PROSITE" id="PS50035"/>
    </source>
</evidence>
<dbReference type="Gene3D" id="3.30.870.10">
    <property type="entry name" value="Endonuclease Chain A"/>
    <property type="match status" value="2"/>
</dbReference>
<feature type="domain" description="PLD phosphodiesterase" evidence="14">
    <location>
        <begin position="398"/>
        <end position="425"/>
    </location>
</feature>
<evidence type="ECO:0000256" key="13">
    <source>
        <dbReference type="NCBIfam" id="TIGR04265"/>
    </source>
</evidence>
<dbReference type="Pfam" id="PF13091">
    <property type="entry name" value="PLDc_2"/>
    <property type="match status" value="2"/>
</dbReference>
<dbReference type="HAMAP" id="MF_01916">
    <property type="entry name" value="Cardiolipin_synth_Cls"/>
    <property type="match status" value="1"/>
</dbReference>
<reference evidence="15 17" key="1">
    <citation type="submission" date="2021-05" db="EMBL/GenBank/DDBJ databases">
        <title>Complete Genome Sequence of Latilactobacillus sp. Strain WDN19, a High D-Aspartate-producing Lactic Acid Bacterium Isolated from a Japanese Pickle.</title>
        <authorList>
            <person name="Kajitani K."/>
            <person name="Takahashi S."/>
        </authorList>
    </citation>
    <scope>NUCLEOTIDE SEQUENCE [LARGE SCALE GENOMIC DNA]</scope>
    <source>
        <strain evidence="15 17">WDN19</strain>
    </source>
</reference>
<feature type="active site" evidence="12">
    <location>
        <position position="403"/>
    </location>
</feature>
<feature type="active site" evidence="12">
    <location>
        <position position="229"/>
    </location>
</feature>
<dbReference type="InterPro" id="IPR001736">
    <property type="entry name" value="PLipase_D/transphosphatidylase"/>
</dbReference>
<evidence type="ECO:0000256" key="1">
    <source>
        <dbReference type="ARBA" id="ARBA00004651"/>
    </source>
</evidence>